<keyword evidence="2" id="KW-1185">Reference proteome</keyword>
<organism evidence="1 2">
    <name type="scientific">Symbiodinium microadriaticum</name>
    <name type="common">Dinoflagellate</name>
    <name type="synonym">Zooxanthella microadriatica</name>
    <dbReference type="NCBI Taxonomy" id="2951"/>
    <lineage>
        <taxon>Eukaryota</taxon>
        <taxon>Sar</taxon>
        <taxon>Alveolata</taxon>
        <taxon>Dinophyceae</taxon>
        <taxon>Suessiales</taxon>
        <taxon>Symbiodiniaceae</taxon>
        <taxon>Symbiodinium</taxon>
    </lineage>
</organism>
<evidence type="ECO:0000313" key="2">
    <source>
        <dbReference type="Proteomes" id="UP000186817"/>
    </source>
</evidence>
<name>A0A1Q9DGE9_SYMMI</name>
<sequence>MSASLRATWVITNATVDEDLSEEKVEHSEVVQVITNATVDEDLSEEKVEHSEVVQVGKAAGPRLRSILLRLIPQI</sequence>
<protein>
    <submittedName>
        <fullName evidence="1">Uncharacterized protein</fullName>
    </submittedName>
</protein>
<dbReference type="AlphaFoldDB" id="A0A1Q9DGE9"/>
<dbReference type="OrthoDB" id="10261782at2759"/>
<dbReference type="InterPro" id="IPR035994">
    <property type="entry name" value="Nucleoside_phosphorylase_sf"/>
</dbReference>
<dbReference type="Gene3D" id="3.40.50.1580">
    <property type="entry name" value="Nucleoside phosphorylase domain"/>
    <property type="match status" value="1"/>
</dbReference>
<accession>A0A1Q9DGE9</accession>
<dbReference type="Proteomes" id="UP000186817">
    <property type="component" value="Unassembled WGS sequence"/>
</dbReference>
<dbReference type="EMBL" id="LSRX01000550">
    <property type="protein sequence ID" value="OLP94266.1"/>
    <property type="molecule type" value="Genomic_DNA"/>
</dbReference>
<proteinExistence type="predicted"/>
<gene>
    <name evidence="1" type="ORF">AK812_SmicGene23742</name>
</gene>
<reference evidence="1 2" key="1">
    <citation type="submission" date="2016-02" db="EMBL/GenBank/DDBJ databases">
        <title>Genome analysis of coral dinoflagellate symbionts highlights evolutionary adaptations to a symbiotic lifestyle.</title>
        <authorList>
            <person name="Aranda M."/>
            <person name="Li Y."/>
            <person name="Liew Y.J."/>
            <person name="Baumgarten S."/>
            <person name="Simakov O."/>
            <person name="Wilson M."/>
            <person name="Piel J."/>
            <person name="Ashoor H."/>
            <person name="Bougouffa S."/>
            <person name="Bajic V.B."/>
            <person name="Ryu T."/>
            <person name="Ravasi T."/>
            <person name="Bayer T."/>
            <person name="Micklem G."/>
            <person name="Kim H."/>
            <person name="Bhak J."/>
            <person name="Lajeunesse T.C."/>
            <person name="Voolstra C.R."/>
        </authorList>
    </citation>
    <scope>NUCLEOTIDE SEQUENCE [LARGE SCALE GENOMIC DNA]</scope>
    <source>
        <strain evidence="1 2">CCMP2467</strain>
    </source>
</reference>
<evidence type="ECO:0000313" key="1">
    <source>
        <dbReference type="EMBL" id="OLP94266.1"/>
    </source>
</evidence>
<dbReference type="GO" id="GO:0003824">
    <property type="term" value="F:catalytic activity"/>
    <property type="evidence" value="ECO:0007669"/>
    <property type="project" value="InterPro"/>
</dbReference>
<dbReference type="GO" id="GO:0009116">
    <property type="term" value="P:nucleoside metabolic process"/>
    <property type="evidence" value="ECO:0007669"/>
    <property type="project" value="InterPro"/>
</dbReference>
<comment type="caution">
    <text evidence="1">The sequence shown here is derived from an EMBL/GenBank/DDBJ whole genome shotgun (WGS) entry which is preliminary data.</text>
</comment>